<feature type="active site" description="Glycyl thioester intermediate" evidence="7">
    <location>
        <position position="739"/>
    </location>
</feature>
<evidence type="ECO:0000256" key="4">
    <source>
        <dbReference type="ARBA" id="ARBA00022490"/>
    </source>
</evidence>
<dbReference type="EMBL" id="MCFG01000023">
    <property type="protein sequence ID" value="ORX86300.1"/>
    <property type="molecule type" value="Genomic_DNA"/>
</dbReference>
<dbReference type="InterPro" id="IPR000569">
    <property type="entry name" value="HECT_dom"/>
</dbReference>
<dbReference type="PANTHER" id="PTHR45700:SF8">
    <property type="entry name" value="HECT-TYPE E3 UBIQUITIN TRANSFERASE"/>
    <property type="match status" value="1"/>
</dbReference>
<dbReference type="Gene3D" id="3.90.1750.10">
    <property type="entry name" value="Hect, E3 ligase catalytic domains"/>
    <property type="match status" value="1"/>
</dbReference>
<dbReference type="GO" id="GO:0061630">
    <property type="term" value="F:ubiquitin protein ligase activity"/>
    <property type="evidence" value="ECO:0007669"/>
    <property type="project" value="UniProtKB-EC"/>
</dbReference>
<dbReference type="Gene3D" id="3.30.2410.10">
    <property type="entry name" value="Hect, E3 ligase catalytic domain"/>
    <property type="match status" value="1"/>
</dbReference>
<protein>
    <recommendedName>
        <fullName evidence="3">HECT-type E3 ubiquitin transferase</fullName>
        <ecNumber evidence="3">2.3.2.26</ecNumber>
    </recommendedName>
</protein>
<evidence type="ECO:0000256" key="6">
    <source>
        <dbReference type="ARBA" id="ARBA00022786"/>
    </source>
</evidence>
<keyword evidence="4" id="KW-0963">Cytoplasm</keyword>
<evidence type="ECO:0000256" key="3">
    <source>
        <dbReference type="ARBA" id="ARBA00012485"/>
    </source>
</evidence>
<evidence type="ECO:0000313" key="9">
    <source>
        <dbReference type="EMBL" id="ORX86300.1"/>
    </source>
</evidence>
<comment type="catalytic activity">
    <reaction evidence="1">
        <text>S-ubiquitinyl-[E2 ubiquitin-conjugating enzyme]-L-cysteine + [acceptor protein]-L-lysine = [E2 ubiquitin-conjugating enzyme]-L-cysteine + N(6)-ubiquitinyl-[acceptor protein]-L-lysine.</text>
        <dbReference type="EC" id="2.3.2.26"/>
    </reaction>
</comment>
<dbReference type="InterPro" id="IPR035983">
    <property type="entry name" value="Hect_E3_ubiquitin_ligase"/>
</dbReference>
<name>A0A1Y1XKL9_9FUNG</name>
<evidence type="ECO:0000259" key="8">
    <source>
        <dbReference type="PROSITE" id="PS50237"/>
    </source>
</evidence>
<keyword evidence="10" id="KW-1185">Reference proteome</keyword>
<evidence type="ECO:0000256" key="1">
    <source>
        <dbReference type="ARBA" id="ARBA00000885"/>
    </source>
</evidence>
<dbReference type="Proteomes" id="UP000193944">
    <property type="component" value="Unassembled WGS sequence"/>
</dbReference>
<evidence type="ECO:0000256" key="7">
    <source>
        <dbReference type="PROSITE-ProRule" id="PRU00104"/>
    </source>
</evidence>
<reference evidence="9 10" key="2">
    <citation type="submission" date="2016-08" db="EMBL/GenBank/DDBJ databases">
        <title>Pervasive Adenine N6-methylation of Active Genes in Fungi.</title>
        <authorList>
            <consortium name="DOE Joint Genome Institute"/>
            <person name="Mondo S.J."/>
            <person name="Dannebaum R.O."/>
            <person name="Kuo R.C."/>
            <person name="Labutti K."/>
            <person name="Haridas S."/>
            <person name="Kuo A."/>
            <person name="Salamov A."/>
            <person name="Ahrendt S.R."/>
            <person name="Lipzen A."/>
            <person name="Sullivan W."/>
            <person name="Andreopoulos W.B."/>
            <person name="Clum A."/>
            <person name="Lindquist E."/>
            <person name="Daum C."/>
            <person name="Ramamoorthy G.K."/>
            <person name="Gryganskyi A."/>
            <person name="Culley D."/>
            <person name="Magnuson J.K."/>
            <person name="James T.Y."/>
            <person name="O'Malley M.A."/>
            <person name="Stajich J.E."/>
            <person name="Spatafora J.W."/>
            <person name="Visel A."/>
            <person name="Grigoriev I.V."/>
        </authorList>
    </citation>
    <scope>NUCLEOTIDE SEQUENCE [LARGE SCALE GENOMIC DNA]</scope>
    <source>
        <strain evidence="9 10">S4</strain>
    </source>
</reference>
<dbReference type="Gene3D" id="3.30.2160.10">
    <property type="entry name" value="Hect, E3 ligase catalytic domain"/>
    <property type="match status" value="1"/>
</dbReference>
<dbReference type="FunFam" id="3.30.2160.10:FF:000004">
    <property type="entry name" value="probable E3 ubiquitin-protein ligase HERC4 isoform X1"/>
    <property type="match status" value="1"/>
</dbReference>
<dbReference type="SUPFAM" id="SSF56204">
    <property type="entry name" value="Hect, E3 ligase catalytic domain"/>
    <property type="match status" value="1"/>
</dbReference>
<dbReference type="SMART" id="SM00119">
    <property type="entry name" value="HECTc"/>
    <property type="match status" value="1"/>
</dbReference>
<dbReference type="STRING" id="1754192.A0A1Y1XKL9"/>
<keyword evidence="6 7" id="KW-0833">Ubl conjugation pathway</keyword>
<evidence type="ECO:0000313" key="10">
    <source>
        <dbReference type="Proteomes" id="UP000193944"/>
    </source>
</evidence>
<comment type="caution">
    <text evidence="9">The sequence shown here is derived from an EMBL/GenBank/DDBJ whole genome shotgun (WGS) entry which is preliminary data.</text>
</comment>
<dbReference type="PANTHER" id="PTHR45700">
    <property type="entry name" value="UBIQUITIN-PROTEIN LIGASE E3C"/>
    <property type="match status" value="1"/>
</dbReference>
<proteinExistence type="predicted"/>
<sequence length="771" mass="88048">MSPSPSFSSLQVLASDDTYGQEVEIEEYPDDPQFALSYLTLPLLKQAIATYIKTDITSSTQNLASDVNKSKPLELKESSASITNNLNAMSLHENEKNDISDNNSELESCSSNESLSVNMEKKLTSMESKNDPSFVISTIKSVFSSNEALNKSFLIKPFKSSKENTSGLDIEAIEESYNLILNLKPKELFIRTLANAIEILLAKLTLNIRAYQNGSPENLRLLIILCKNPLLKDPQYHEQLLRKLCIVLSQLQNRSKNIMIKWFSEFKHDAFEELVGNIQQYIVSHFSVSPGPKDPIVSAIKVLQLLYISNELAKPNQIVPIDRFYNDTIAKRLNFKDEYKNWKKLIDTKKYNEFSYFKYPILFNPVSKTRILHIDAMVQMSQEFEDAFVNHALVIHAQHFLQDSSSISNLEDNLKDVTCPYLVLEVRRAHLVEDVLNQISKKEKDLKKPLKVKFVGGGEEGMDQGGVQKEFFQIITAQLLDQQYGMFTYDTETRYSWINGASLESEKHFELVGIVIGLALYNGVILAVNFPRLMYKRLLDEEPTLEDIKLAFPALGKGLEQMLNWTDGDVGDIFMRSFQISYEVYGQVKTYNLVENGENILVTNENREEFVKLYIHHLVIDSINRQFTAFRRGFYKVCGGYALKMCRAEELELLISGSVELDYEELEKATEYDDGYSKDHIVIKNFWEIVHAMTYDQKKKLLMFVTASDRVPLKGLGNLTFVIQRNGPDTDRLPTALTCFGRLLLPEYSTKEKLKNRLLTAIENAKGFGLV</sequence>
<comment type="subcellular location">
    <subcellularLocation>
        <location evidence="2">Cytoplasm</location>
    </subcellularLocation>
</comment>
<dbReference type="AlphaFoldDB" id="A0A1Y1XKL9"/>
<dbReference type="OrthoDB" id="8068875at2759"/>
<gene>
    <name evidence="9" type="ORF">BCR32DRAFT_241156</name>
</gene>
<dbReference type="PROSITE" id="PS50237">
    <property type="entry name" value="HECT"/>
    <property type="match status" value="1"/>
</dbReference>
<reference evidence="9 10" key="1">
    <citation type="submission" date="2016-08" db="EMBL/GenBank/DDBJ databases">
        <title>A Parts List for Fungal Cellulosomes Revealed by Comparative Genomics.</title>
        <authorList>
            <consortium name="DOE Joint Genome Institute"/>
            <person name="Haitjema C.H."/>
            <person name="Gilmore S.P."/>
            <person name="Henske J.K."/>
            <person name="Solomon K.V."/>
            <person name="De Groot R."/>
            <person name="Kuo A."/>
            <person name="Mondo S.J."/>
            <person name="Salamov A.A."/>
            <person name="Labutti K."/>
            <person name="Zhao Z."/>
            <person name="Chiniquy J."/>
            <person name="Barry K."/>
            <person name="Brewer H.M."/>
            <person name="Purvine S.O."/>
            <person name="Wright A.T."/>
            <person name="Boxma B."/>
            <person name="Van Alen T."/>
            <person name="Hackstein J.H."/>
            <person name="Baker S.E."/>
            <person name="Grigoriev I.V."/>
            <person name="O'Malley M.A."/>
        </authorList>
    </citation>
    <scope>NUCLEOTIDE SEQUENCE [LARGE SCALE GENOMIC DNA]</scope>
    <source>
        <strain evidence="9 10">S4</strain>
    </source>
</reference>
<evidence type="ECO:0000256" key="5">
    <source>
        <dbReference type="ARBA" id="ARBA00022679"/>
    </source>
</evidence>
<accession>A0A1Y1XKL9</accession>
<keyword evidence="5" id="KW-0808">Transferase</keyword>
<dbReference type="Pfam" id="PF00632">
    <property type="entry name" value="HECT"/>
    <property type="match status" value="1"/>
</dbReference>
<dbReference type="GO" id="GO:0005737">
    <property type="term" value="C:cytoplasm"/>
    <property type="evidence" value="ECO:0007669"/>
    <property type="project" value="UniProtKB-SubCell"/>
</dbReference>
<dbReference type="CDD" id="cd00078">
    <property type="entry name" value="HECTc"/>
    <property type="match status" value="1"/>
</dbReference>
<dbReference type="EC" id="2.3.2.26" evidence="3"/>
<evidence type="ECO:0000256" key="2">
    <source>
        <dbReference type="ARBA" id="ARBA00004496"/>
    </source>
</evidence>
<dbReference type="GO" id="GO:0000209">
    <property type="term" value="P:protein polyubiquitination"/>
    <property type="evidence" value="ECO:0007669"/>
    <property type="project" value="InterPro"/>
</dbReference>
<feature type="domain" description="HECT" evidence="8">
    <location>
        <begin position="442"/>
        <end position="771"/>
    </location>
</feature>
<organism evidence="9 10">
    <name type="scientific">Anaeromyces robustus</name>
    <dbReference type="NCBI Taxonomy" id="1754192"/>
    <lineage>
        <taxon>Eukaryota</taxon>
        <taxon>Fungi</taxon>
        <taxon>Fungi incertae sedis</taxon>
        <taxon>Chytridiomycota</taxon>
        <taxon>Chytridiomycota incertae sedis</taxon>
        <taxon>Neocallimastigomycetes</taxon>
        <taxon>Neocallimastigales</taxon>
        <taxon>Neocallimastigaceae</taxon>
        <taxon>Anaeromyces</taxon>
    </lineage>
</organism>
<dbReference type="InterPro" id="IPR044611">
    <property type="entry name" value="E3A/B/C-like"/>
</dbReference>
<dbReference type="FunFam" id="3.30.2410.10:FF:000003">
    <property type="entry name" value="probable E3 ubiquitin-protein ligase HERC4 isoform X1"/>
    <property type="match status" value="1"/>
</dbReference>